<reference evidence="2 3" key="1">
    <citation type="submission" date="2021-05" db="EMBL/GenBank/DDBJ databases">
        <authorList>
            <person name="Zahm M."/>
            <person name="Klopp C."/>
            <person name="Cabau C."/>
            <person name="Kuhl H."/>
            <person name="Suciu R."/>
            <person name="Ciorpac M."/>
            <person name="Holostenco D."/>
            <person name="Gessner J."/>
            <person name="Wuertz S."/>
            <person name="Hohne C."/>
            <person name="Stock M."/>
            <person name="Gislard M."/>
            <person name="Lluch J."/>
            <person name="Milhes M."/>
            <person name="Lampietro C."/>
            <person name="Lopez Roques C."/>
            <person name="Donnadieu C."/>
            <person name="Du K."/>
            <person name="Schartl M."/>
            <person name="Guiguen Y."/>
        </authorList>
    </citation>
    <scope>NUCLEOTIDE SEQUENCE [LARGE SCALE GENOMIC DNA]</scope>
    <source>
        <strain evidence="2">Hh-F2</strain>
        <tissue evidence="2">Blood</tissue>
    </source>
</reference>
<gene>
    <name evidence="2" type="ORF">HHUSO_G3509</name>
</gene>
<evidence type="ECO:0000256" key="1">
    <source>
        <dbReference type="SAM" id="MobiDB-lite"/>
    </source>
</evidence>
<protein>
    <submittedName>
        <fullName evidence="2">Uncharacterized protein</fullName>
    </submittedName>
</protein>
<feature type="compositionally biased region" description="Basic residues" evidence="1">
    <location>
        <begin position="100"/>
        <end position="113"/>
    </location>
</feature>
<dbReference type="Proteomes" id="UP001369086">
    <property type="component" value="Unassembled WGS sequence"/>
</dbReference>
<evidence type="ECO:0000313" key="2">
    <source>
        <dbReference type="EMBL" id="KAK6491449.1"/>
    </source>
</evidence>
<feature type="region of interest" description="Disordered" evidence="1">
    <location>
        <begin position="91"/>
        <end position="130"/>
    </location>
</feature>
<keyword evidence="3" id="KW-1185">Reference proteome</keyword>
<dbReference type="EMBL" id="JAHFZB010000003">
    <property type="protein sequence ID" value="KAK6491449.1"/>
    <property type="molecule type" value="Genomic_DNA"/>
</dbReference>
<organism evidence="2 3">
    <name type="scientific">Huso huso</name>
    <name type="common">Beluga</name>
    <name type="synonym">Acipenser huso</name>
    <dbReference type="NCBI Taxonomy" id="61971"/>
    <lineage>
        <taxon>Eukaryota</taxon>
        <taxon>Metazoa</taxon>
        <taxon>Chordata</taxon>
        <taxon>Craniata</taxon>
        <taxon>Vertebrata</taxon>
        <taxon>Euteleostomi</taxon>
        <taxon>Actinopterygii</taxon>
        <taxon>Chondrostei</taxon>
        <taxon>Acipenseriformes</taxon>
        <taxon>Acipenseridae</taxon>
        <taxon>Huso</taxon>
    </lineage>
</organism>
<proteinExistence type="predicted"/>
<feature type="region of interest" description="Disordered" evidence="1">
    <location>
        <begin position="1"/>
        <end position="32"/>
    </location>
</feature>
<name>A0ABR1A305_HUSHU</name>
<evidence type="ECO:0000313" key="3">
    <source>
        <dbReference type="Proteomes" id="UP001369086"/>
    </source>
</evidence>
<accession>A0ABR1A305</accession>
<comment type="caution">
    <text evidence="2">The sequence shown here is derived from an EMBL/GenBank/DDBJ whole genome shotgun (WGS) entry which is preliminary data.</text>
</comment>
<sequence>MPLVASSSKIQERRRRRQPNEPPLGGGRDGVGIEWGDIEWSQDDWICWNPDPFQTRGNGGLEAYLSSLEDQAWCYLCTEFEHKVACCPFQEEEDDLSAPKQKKKRSGHPRRRAREWVPDPVPKGMPSSVASTGGPNSVTLYMYTIYITVLK</sequence>